<dbReference type="PROSITE" id="PS51375">
    <property type="entry name" value="PPR"/>
    <property type="match status" value="1"/>
</dbReference>
<dbReference type="Gene3D" id="1.25.40.10">
    <property type="entry name" value="Tetratricopeptide repeat domain"/>
    <property type="match status" value="1"/>
</dbReference>
<feature type="repeat" description="PPR" evidence="2">
    <location>
        <begin position="66"/>
        <end position="100"/>
    </location>
</feature>
<dbReference type="InterPro" id="IPR046960">
    <property type="entry name" value="PPR_At4g14850-like_plant"/>
</dbReference>
<evidence type="ECO:0000256" key="2">
    <source>
        <dbReference type="PROSITE-ProRule" id="PRU00708"/>
    </source>
</evidence>
<keyword evidence="1" id="KW-0677">Repeat</keyword>
<dbReference type="GO" id="GO:0009451">
    <property type="term" value="P:RNA modification"/>
    <property type="evidence" value="ECO:0007669"/>
    <property type="project" value="InterPro"/>
</dbReference>
<dbReference type="AlphaFoldDB" id="A0A498IYK2"/>
<evidence type="ECO:0008006" key="5">
    <source>
        <dbReference type="Google" id="ProtNLM"/>
    </source>
</evidence>
<dbReference type="Proteomes" id="UP000290289">
    <property type="component" value="Chromosome 10"/>
</dbReference>
<dbReference type="GO" id="GO:0003723">
    <property type="term" value="F:RNA binding"/>
    <property type="evidence" value="ECO:0007669"/>
    <property type="project" value="InterPro"/>
</dbReference>
<comment type="caution">
    <text evidence="3">The sequence shown here is derived from an EMBL/GenBank/DDBJ whole genome shotgun (WGS) entry which is preliminary data.</text>
</comment>
<dbReference type="Pfam" id="PF01535">
    <property type="entry name" value="PPR"/>
    <property type="match status" value="2"/>
</dbReference>
<keyword evidence="4" id="KW-1185">Reference proteome</keyword>
<evidence type="ECO:0000256" key="1">
    <source>
        <dbReference type="ARBA" id="ARBA00022737"/>
    </source>
</evidence>
<dbReference type="EMBL" id="RDQH01000336">
    <property type="protein sequence ID" value="RXH87427.1"/>
    <property type="molecule type" value="Genomic_DNA"/>
</dbReference>
<evidence type="ECO:0000313" key="3">
    <source>
        <dbReference type="EMBL" id="RXH87427.1"/>
    </source>
</evidence>
<organism evidence="3 4">
    <name type="scientific">Malus domestica</name>
    <name type="common">Apple</name>
    <name type="synonym">Pyrus malus</name>
    <dbReference type="NCBI Taxonomy" id="3750"/>
    <lineage>
        <taxon>Eukaryota</taxon>
        <taxon>Viridiplantae</taxon>
        <taxon>Streptophyta</taxon>
        <taxon>Embryophyta</taxon>
        <taxon>Tracheophyta</taxon>
        <taxon>Spermatophyta</taxon>
        <taxon>Magnoliopsida</taxon>
        <taxon>eudicotyledons</taxon>
        <taxon>Gunneridae</taxon>
        <taxon>Pentapetalae</taxon>
        <taxon>rosids</taxon>
        <taxon>fabids</taxon>
        <taxon>Rosales</taxon>
        <taxon>Rosaceae</taxon>
        <taxon>Amygdaloideae</taxon>
        <taxon>Maleae</taxon>
        <taxon>Malus</taxon>
    </lineage>
</organism>
<dbReference type="PANTHER" id="PTHR47926">
    <property type="entry name" value="PENTATRICOPEPTIDE REPEAT-CONTAINING PROTEIN"/>
    <property type="match status" value="1"/>
</dbReference>
<name>A0A498IYK2_MALDO</name>
<dbReference type="InterPro" id="IPR002885">
    <property type="entry name" value="PPR_rpt"/>
</dbReference>
<dbReference type="InterPro" id="IPR011990">
    <property type="entry name" value="TPR-like_helical_dom_sf"/>
</dbReference>
<sequence length="224" mass="25229">MQSSGSWLKRNSLSPNDFTSSFLLKACFRTENPRYVKQIQTHVYARGIKDLASARLVFDEMHQKRSVYCWTSLIAGYAHSGQSEEVLQLILMMVNENLRLEDDTMVSVLSACSNLEMVALEKWIEILSDIVDTKNFGCDSVDTVLLYLYGKWGKVEKSREIFDEIGDNGKQSVLAWNAMIEWLSSGVSESFRLTVENPSHGPNHFTRVSVLSACTQIGDLDLGS</sequence>
<protein>
    <recommendedName>
        <fullName evidence="5">Pentacotripeptide-repeat region of PRORP domain-containing protein</fullName>
    </recommendedName>
</protein>
<accession>A0A498IYK2</accession>
<proteinExistence type="predicted"/>
<reference evidence="3 4" key="1">
    <citation type="submission" date="2018-10" db="EMBL/GenBank/DDBJ databases">
        <title>A high-quality apple genome assembly.</title>
        <authorList>
            <person name="Hu J."/>
        </authorList>
    </citation>
    <scope>NUCLEOTIDE SEQUENCE [LARGE SCALE GENOMIC DNA]</scope>
    <source>
        <strain evidence="4">cv. HFTH1</strain>
        <tissue evidence="3">Young leaf</tissue>
    </source>
</reference>
<gene>
    <name evidence="3" type="ORF">DVH24_034327</name>
</gene>
<dbReference type="NCBIfam" id="TIGR00756">
    <property type="entry name" value="PPR"/>
    <property type="match status" value="1"/>
</dbReference>
<dbReference type="PANTHER" id="PTHR47926:SF348">
    <property type="entry name" value="PENTATRICOPEPTIDE REPEAT-CONTAINING PROTEIN"/>
    <property type="match status" value="1"/>
</dbReference>
<evidence type="ECO:0000313" key="4">
    <source>
        <dbReference type="Proteomes" id="UP000290289"/>
    </source>
</evidence>